<evidence type="ECO:0000256" key="1">
    <source>
        <dbReference type="ARBA" id="ARBA00004196"/>
    </source>
</evidence>
<dbReference type="Gene3D" id="2.40.420.20">
    <property type="match status" value="1"/>
</dbReference>
<dbReference type="Proteomes" id="UP001606300">
    <property type="component" value="Unassembled WGS sequence"/>
</dbReference>
<comment type="subcellular location">
    <subcellularLocation>
        <location evidence="1">Cell envelope</location>
    </subcellularLocation>
</comment>
<proteinExistence type="inferred from homology"/>
<sequence>MQSTSRLNRRVGLVAGAAALVALGAIGSAQFGSSAAQANSGPTSPPATPVSVAQVVAQDVAAWNEFSGRLEAVDRVDVRARVSGAVRQVHFREGSLVKAGDLLVTIDPAPYQAEVARLEAQVAAAQARMNYTHSEAQRAKSLLEDRAVARREFDERDNAAREGAANLRAAQAALQSGQLNLDYTKVRAPVAGRVGKIEVTTGNLVAAGAGAPVLTTLVSVSPIYASFDADEKVVREALATLPGGAAERRGMERIPVEMLAGSDKATVGRLQLVDNQVDAKSGTLRVRAVFDNKDGALMPGQFAKLRMGQARNEAALLVNERAVGTDQDKRYVIVVGAGNQAEWRPVTLGAHVNGLRVVTSGLKGGERIVVGGVQRVRPGSVLAPKDVAMDAKPELASQQAAAKTS</sequence>
<accession>A0ABW7EG92</accession>
<dbReference type="PANTHER" id="PTHR30158:SF10">
    <property type="entry name" value="CATION EFFLUX PUMP"/>
    <property type="match status" value="1"/>
</dbReference>
<dbReference type="Pfam" id="PF25876">
    <property type="entry name" value="HH_MFP_RND"/>
    <property type="match status" value="1"/>
</dbReference>
<feature type="domain" description="Multidrug resistance protein MdtA-like C-terminal permuted SH3" evidence="7">
    <location>
        <begin position="315"/>
        <end position="375"/>
    </location>
</feature>
<evidence type="ECO:0000256" key="3">
    <source>
        <dbReference type="SAM" id="SignalP"/>
    </source>
</evidence>
<dbReference type="InterPro" id="IPR058624">
    <property type="entry name" value="MdtA-like_HH"/>
</dbReference>
<feature type="signal peptide" evidence="3">
    <location>
        <begin position="1"/>
        <end position="38"/>
    </location>
</feature>
<dbReference type="Pfam" id="PF25917">
    <property type="entry name" value="BSH_RND"/>
    <property type="match status" value="1"/>
</dbReference>
<feature type="domain" description="Multidrug resistance protein MdtA-like beta-barrel" evidence="6">
    <location>
        <begin position="256"/>
        <end position="308"/>
    </location>
</feature>
<dbReference type="InterPro" id="IPR058626">
    <property type="entry name" value="MdtA-like_b-barrel"/>
</dbReference>
<dbReference type="Gene3D" id="2.40.30.170">
    <property type="match status" value="1"/>
</dbReference>
<dbReference type="Pfam" id="PF25967">
    <property type="entry name" value="RND-MFP_C"/>
    <property type="match status" value="1"/>
</dbReference>
<dbReference type="NCBIfam" id="TIGR01730">
    <property type="entry name" value="RND_mfp"/>
    <property type="match status" value="1"/>
</dbReference>
<reference evidence="8 9" key="1">
    <citation type="submission" date="2024-09" db="EMBL/GenBank/DDBJ databases">
        <title>Novel species of the genus Pelomonas and Roseateles isolated from streams.</title>
        <authorList>
            <person name="Lu H."/>
        </authorList>
    </citation>
    <scope>NUCLEOTIDE SEQUENCE [LARGE SCALE GENOMIC DNA]</scope>
    <source>
        <strain evidence="8 9">DC23W</strain>
    </source>
</reference>
<gene>
    <name evidence="8" type="ORF">ACG02S_01075</name>
</gene>
<keyword evidence="9" id="KW-1185">Reference proteome</keyword>
<dbReference type="Pfam" id="PF25944">
    <property type="entry name" value="Beta-barrel_RND"/>
    <property type="match status" value="1"/>
</dbReference>
<evidence type="ECO:0000256" key="2">
    <source>
        <dbReference type="ARBA" id="ARBA00009477"/>
    </source>
</evidence>
<feature type="domain" description="Multidrug resistance protein MdtA-like alpha-helical hairpin" evidence="4">
    <location>
        <begin position="116"/>
        <end position="184"/>
    </location>
</feature>
<feature type="chain" id="PRO_5045930855" evidence="3">
    <location>
        <begin position="39"/>
        <end position="405"/>
    </location>
</feature>
<protein>
    <submittedName>
        <fullName evidence="8">Efflux RND transporter periplasmic adaptor subunit</fullName>
    </submittedName>
</protein>
<dbReference type="PROSITE" id="PS51318">
    <property type="entry name" value="TAT"/>
    <property type="match status" value="1"/>
</dbReference>
<dbReference type="Gene3D" id="2.40.50.100">
    <property type="match status" value="1"/>
</dbReference>
<dbReference type="InterPro" id="IPR006311">
    <property type="entry name" value="TAT_signal"/>
</dbReference>
<comment type="similarity">
    <text evidence="2">Belongs to the membrane fusion protein (MFP) (TC 8.A.1) family.</text>
</comment>
<evidence type="ECO:0000259" key="7">
    <source>
        <dbReference type="Pfam" id="PF25967"/>
    </source>
</evidence>
<dbReference type="RefSeq" id="WP_394468589.1">
    <property type="nucleotide sequence ID" value="NZ_JBIGHY010000001.1"/>
</dbReference>
<dbReference type="Gene3D" id="1.10.287.470">
    <property type="entry name" value="Helix hairpin bin"/>
    <property type="match status" value="1"/>
</dbReference>
<evidence type="ECO:0000313" key="9">
    <source>
        <dbReference type="Proteomes" id="UP001606300"/>
    </source>
</evidence>
<evidence type="ECO:0000259" key="4">
    <source>
        <dbReference type="Pfam" id="PF25876"/>
    </source>
</evidence>
<keyword evidence="3" id="KW-0732">Signal</keyword>
<dbReference type="InterPro" id="IPR058627">
    <property type="entry name" value="MdtA-like_C"/>
</dbReference>
<dbReference type="PANTHER" id="PTHR30158">
    <property type="entry name" value="ACRA/E-RELATED COMPONENT OF DRUG EFFLUX TRANSPORTER"/>
    <property type="match status" value="1"/>
</dbReference>
<dbReference type="InterPro" id="IPR058625">
    <property type="entry name" value="MdtA-like_BSH"/>
</dbReference>
<evidence type="ECO:0000259" key="5">
    <source>
        <dbReference type="Pfam" id="PF25917"/>
    </source>
</evidence>
<dbReference type="EMBL" id="JBIGHY010000001">
    <property type="protein sequence ID" value="MFG6412483.1"/>
    <property type="molecule type" value="Genomic_DNA"/>
</dbReference>
<feature type="domain" description="Multidrug resistance protein MdtA-like barrel-sandwich hybrid" evidence="5">
    <location>
        <begin position="75"/>
        <end position="216"/>
    </location>
</feature>
<evidence type="ECO:0000259" key="6">
    <source>
        <dbReference type="Pfam" id="PF25944"/>
    </source>
</evidence>
<evidence type="ECO:0000313" key="8">
    <source>
        <dbReference type="EMBL" id="MFG6412483.1"/>
    </source>
</evidence>
<dbReference type="SUPFAM" id="SSF111369">
    <property type="entry name" value="HlyD-like secretion proteins"/>
    <property type="match status" value="1"/>
</dbReference>
<name>A0ABW7EG92_9BURK</name>
<comment type="caution">
    <text evidence="8">The sequence shown here is derived from an EMBL/GenBank/DDBJ whole genome shotgun (WGS) entry which is preliminary data.</text>
</comment>
<organism evidence="8 9">
    <name type="scientific">Pelomonas dachongensis</name>
    <dbReference type="NCBI Taxonomy" id="3299029"/>
    <lineage>
        <taxon>Bacteria</taxon>
        <taxon>Pseudomonadati</taxon>
        <taxon>Pseudomonadota</taxon>
        <taxon>Betaproteobacteria</taxon>
        <taxon>Burkholderiales</taxon>
        <taxon>Sphaerotilaceae</taxon>
        <taxon>Roseateles</taxon>
    </lineage>
</organism>
<dbReference type="InterPro" id="IPR006143">
    <property type="entry name" value="RND_pump_MFP"/>
</dbReference>